<organism evidence="6 7">
    <name type="scientific">Prauserella flavalba</name>
    <dbReference type="NCBI Taxonomy" id="1477506"/>
    <lineage>
        <taxon>Bacteria</taxon>
        <taxon>Bacillati</taxon>
        <taxon>Actinomycetota</taxon>
        <taxon>Actinomycetes</taxon>
        <taxon>Pseudonocardiales</taxon>
        <taxon>Pseudonocardiaceae</taxon>
        <taxon>Prauserella</taxon>
    </lineage>
</organism>
<accession>A0A318LWH0</accession>
<comment type="similarity">
    <text evidence="4">Belongs to the cyclic nucleotide phosphodiesterase class-III family.</text>
</comment>
<evidence type="ECO:0000256" key="1">
    <source>
        <dbReference type="ARBA" id="ARBA00022723"/>
    </source>
</evidence>
<dbReference type="InterPro" id="IPR029052">
    <property type="entry name" value="Metallo-depent_PP-like"/>
</dbReference>
<evidence type="ECO:0000259" key="5">
    <source>
        <dbReference type="Pfam" id="PF00149"/>
    </source>
</evidence>
<dbReference type="EMBL" id="MASU01000005">
    <property type="protein sequence ID" value="PXY36648.1"/>
    <property type="molecule type" value="Genomic_DNA"/>
</dbReference>
<keyword evidence="1" id="KW-0479">Metal-binding</keyword>
<evidence type="ECO:0000256" key="3">
    <source>
        <dbReference type="ARBA" id="ARBA00023004"/>
    </source>
</evidence>
<dbReference type="RefSeq" id="WP_110336726.1">
    <property type="nucleotide sequence ID" value="NZ_MASU01000005.1"/>
</dbReference>
<dbReference type="GO" id="GO:0046872">
    <property type="term" value="F:metal ion binding"/>
    <property type="evidence" value="ECO:0007669"/>
    <property type="project" value="UniProtKB-KW"/>
</dbReference>
<dbReference type="Proteomes" id="UP000247892">
    <property type="component" value="Unassembled WGS sequence"/>
</dbReference>
<evidence type="ECO:0000313" key="7">
    <source>
        <dbReference type="Proteomes" id="UP000247892"/>
    </source>
</evidence>
<evidence type="ECO:0000313" key="6">
    <source>
        <dbReference type="EMBL" id="PXY36648.1"/>
    </source>
</evidence>
<dbReference type="OrthoDB" id="5241795at2"/>
<dbReference type="PANTHER" id="PTHR42988">
    <property type="entry name" value="PHOSPHOHYDROLASE"/>
    <property type="match status" value="1"/>
</dbReference>
<dbReference type="InterPro" id="IPR050884">
    <property type="entry name" value="CNP_phosphodiesterase-III"/>
</dbReference>
<evidence type="ECO:0000256" key="2">
    <source>
        <dbReference type="ARBA" id="ARBA00022801"/>
    </source>
</evidence>
<dbReference type="InterPro" id="IPR004843">
    <property type="entry name" value="Calcineurin-like_PHP"/>
</dbReference>
<comment type="caution">
    <text evidence="6">The sequence shown here is derived from an EMBL/GenBank/DDBJ whole genome shotgun (WGS) entry which is preliminary data.</text>
</comment>
<protein>
    <submittedName>
        <fullName evidence="6">Metallophosphatase</fullName>
    </submittedName>
</protein>
<keyword evidence="7" id="KW-1185">Reference proteome</keyword>
<keyword evidence="2" id="KW-0378">Hydrolase</keyword>
<keyword evidence="3" id="KW-0408">Iron</keyword>
<dbReference type="AlphaFoldDB" id="A0A318LWH0"/>
<evidence type="ECO:0000256" key="4">
    <source>
        <dbReference type="ARBA" id="ARBA00025742"/>
    </source>
</evidence>
<sequence>MSRPTHTVVQISDTHIVPEGTLLHDKVDTTANLAAAFAAVERIGDDVQAVVLTGDLADKADAPSYRRLRSQVDEFTERAGIPVLYMMGNHDERATFRVGLLGEEPSVEPYDYSRMVGDLRIIVLDSTVPGHHHGELTEEQLAWLADELATPAPAGTVLALHHPPLPSALTIMTDLGLRNADALGEVIGGTDVKLVVSGHAHHPAAGVLAGIPVWISGANAYSQDVLIPSTSIRGVVGAHCTRIDVFAGSAIATSVPIGADDVVYEMDAEQMRAMAEAYAHEG</sequence>
<feature type="domain" description="Calcineurin-like phosphoesterase" evidence="5">
    <location>
        <begin position="7"/>
        <end position="203"/>
    </location>
</feature>
<name>A0A318LWH0_9PSEU</name>
<dbReference type="Pfam" id="PF00149">
    <property type="entry name" value="Metallophos"/>
    <property type="match status" value="1"/>
</dbReference>
<dbReference type="SUPFAM" id="SSF56300">
    <property type="entry name" value="Metallo-dependent phosphatases"/>
    <property type="match status" value="1"/>
</dbReference>
<proteinExistence type="inferred from homology"/>
<dbReference type="PANTHER" id="PTHR42988:SF2">
    <property type="entry name" value="CYCLIC NUCLEOTIDE PHOSPHODIESTERASE CBUA0032-RELATED"/>
    <property type="match status" value="1"/>
</dbReference>
<dbReference type="GO" id="GO:0016787">
    <property type="term" value="F:hydrolase activity"/>
    <property type="evidence" value="ECO:0007669"/>
    <property type="project" value="UniProtKB-KW"/>
</dbReference>
<gene>
    <name evidence="6" type="ORF">BA062_14880</name>
</gene>
<dbReference type="Gene3D" id="3.60.21.10">
    <property type="match status" value="1"/>
</dbReference>
<reference evidence="6 7" key="1">
    <citation type="submission" date="2016-07" db="EMBL/GenBank/DDBJ databases">
        <title>Draft genome sequence of Prauserella sp. YIM 121212, isolated from alkaline soil.</title>
        <authorList>
            <person name="Ruckert C."/>
            <person name="Albersmeier A."/>
            <person name="Jiang C.-L."/>
            <person name="Jiang Y."/>
            <person name="Kalinowski J."/>
            <person name="Schneider O."/>
            <person name="Winkler A."/>
            <person name="Zotchev S.B."/>
        </authorList>
    </citation>
    <scope>NUCLEOTIDE SEQUENCE [LARGE SCALE GENOMIC DNA]</scope>
    <source>
        <strain evidence="6 7">YIM 121212</strain>
    </source>
</reference>